<sequence length="144" mass="15628">MHIQIHNVAYLLRIDDSPSPGGVCGAFIVAGRRAPLFSLNINGRLPLKSARGVFRLGSGGVDRCGQMPFVRRFRTSNDAVRERRQLGARVHAVASNMTDTVPAVPVERGHAWAKNRVGGSAHGGSRTTKRPTTNDSKRCRRGTT</sequence>
<name>A0A1N7RM31_9BURK</name>
<dbReference type="AlphaFoldDB" id="A0A1N7RM31"/>
<feature type="region of interest" description="Disordered" evidence="1">
    <location>
        <begin position="113"/>
        <end position="144"/>
    </location>
</feature>
<organism evidence="2 3">
    <name type="scientific">Paraburkholderia piptadeniae</name>
    <dbReference type="NCBI Taxonomy" id="1701573"/>
    <lineage>
        <taxon>Bacteria</taxon>
        <taxon>Pseudomonadati</taxon>
        <taxon>Pseudomonadota</taxon>
        <taxon>Betaproteobacteria</taxon>
        <taxon>Burkholderiales</taxon>
        <taxon>Burkholderiaceae</taxon>
        <taxon>Paraburkholderia</taxon>
    </lineage>
</organism>
<evidence type="ECO:0000256" key="1">
    <source>
        <dbReference type="SAM" id="MobiDB-lite"/>
    </source>
</evidence>
<reference evidence="2" key="1">
    <citation type="submission" date="2016-12" db="EMBL/GenBank/DDBJ databases">
        <authorList>
            <person name="Moulin L."/>
        </authorList>
    </citation>
    <scope>NUCLEOTIDE SEQUENCE [LARGE SCALE GENOMIC DNA]</scope>
    <source>
        <strain evidence="2">STM 7183</strain>
    </source>
</reference>
<evidence type="ECO:0000313" key="2">
    <source>
        <dbReference type="EMBL" id="SIT36156.1"/>
    </source>
</evidence>
<dbReference type="Proteomes" id="UP000195569">
    <property type="component" value="Unassembled WGS sequence"/>
</dbReference>
<accession>A0A1N7RM31</accession>
<dbReference type="EMBL" id="CYGY02000008">
    <property type="protein sequence ID" value="SIT36156.1"/>
    <property type="molecule type" value="Genomic_DNA"/>
</dbReference>
<comment type="caution">
    <text evidence="2">The sequence shown here is derived from an EMBL/GenBank/DDBJ whole genome shotgun (WGS) entry which is preliminary data.</text>
</comment>
<keyword evidence="3" id="KW-1185">Reference proteome</keyword>
<protein>
    <submittedName>
        <fullName evidence="2">Uncharacterized protein</fullName>
    </submittedName>
</protein>
<evidence type="ECO:0000313" key="3">
    <source>
        <dbReference type="Proteomes" id="UP000195569"/>
    </source>
</evidence>
<gene>
    <name evidence="2" type="ORF">BN2476_80092</name>
</gene>
<proteinExistence type="predicted"/>